<evidence type="ECO:0000256" key="6">
    <source>
        <dbReference type="ARBA" id="ARBA00012518"/>
    </source>
</evidence>
<dbReference type="InterPro" id="IPR003170">
    <property type="entry name" value="MurB"/>
</dbReference>
<evidence type="ECO:0000313" key="25">
    <source>
        <dbReference type="Proteomes" id="UP000242087"/>
    </source>
</evidence>
<dbReference type="Proteomes" id="UP000242087">
    <property type="component" value="Unassembled WGS sequence"/>
</dbReference>
<evidence type="ECO:0000256" key="14">
    <source>
        <dbReference type="ARBA" id="ARBA00022984"/>
    </source>
</evidence>
<comment type="caution">
    <text evidence="23">The sequence shown here is derived from an EMBL/GenBank/DDBJ whole genome shotgun (WGS) entry which is preliminary data.</text>
</comment>
<feature type="active site" description="Proton donor" evidence="20">
    <location>
        <position position="229"/>
    </location>
</feature>
<name>A0A2T4D8V4_9GAMM</name>
<evidence type="ECO:0000256" key="5">
    <source>
        <dbReference type="ARBA" id="ARBA00010485"/>
    </source>
</evidence>
<evidence type="ECO:0000256" key="18">
    <source>
        <dbReference type="ARBA" id="ARBA00031026"/>
    </source>
</evidence>
<evidence type="ECO:0000256" key="7">
    <source>
        <dbReference type="ARBA" id="ARBA00015188"/>
    </source>
</evidence>
<evidence type="ECO:0000256" key="13">
    <source>
        <dbReference type="ARBA" id="ARBA00022960"/>
    </source>
</evidence>
<reference evidence="24 25" key="1">
    <citation type="submission" date="2018-03" db="EMBL/GenBank/DDBJ databases">
        <title>Cross-interface Injection: A General Nanoliter Liquid Handling Method Applied to Single Cells Genome Amplification Automated Nanoliter Liquid Handling Applied to Single Cell Multiple Displacement Amplification.</title>
        <authorList>
            <person name="Yun J."/>
            <person name="Xu P."/>
            <person name="Xu J."/>
            <person name="Dai X."/>
            <person name="Wang Y."/>
            <person name="Zheng X."/>
            <person name="Cao C."/>
            <person name="Yi Q."/>
            <person name="Zhu Y."/>
            <person name="Wang L."/>
            <person name="Dong Z."/>
            <person name="Huang Y."/>
            <person name="Huang L."/>
            <person name="Du W."/>
        </authorList>
    </citation>
    <scope>NUCLEOTIDE SEQUENCE [LARGE SCALE GENOMIC DNA]</scope>
    <source>
        <strain evidence="23 25">A12-4</strain>
        <strain evidence="22 24">A9-4</strain>
    </source>
</reference>
<proteinExistence type="inferred from homology"/>
<dbReference type="NCBIfam" id="TIGR00179">
    <property type="entry name" value="murB"/>
    <property type="match status" value="1"/>
</dbReference>
<evidence type="ECO:0000256" key="15">
    <source>
        <dbReference type="ARBA" id="ARBA00023002"/>
    </source>
</evidence>
<keyword evidence="15 20" id="KW-0560">Oxidoreductase</keyword>
<dbReference type="PANTHER" id="PTHR21071">
    <property type="entry name" value="UDP-N-ACETYLENOLPYRUVOYLGLUCOSAMINE REDUCTASE"/>
    <property type="match status" value="1"/>
</dbReference>
<dbReference type="InterPro" id="IPR036635">
    <property type="entry name" value="MurB_C_sf"/>
</dbReference>
<dbReference type="UniPathway" id="UPA00219"/>
<comment type="similarity">
    <text evidence="5 20">Belongs to the MurB family.</text>
</comment>
<dbReference type="GO" id="GO:0008360">
    <property type="term" value="P:regulation of cell shape"/>
    <property type="evidence" value="ECO:0007669"/>
    <property type="project" value="UniProtKB-KW"/>
</dbReference>
<dbReference type="AlphaFoldDB" id="A0A2T4D8V4"/>
<dbReference type="InterPro" id="IPR016169">
    <property type="entry name" value="FAD-bd_PCMH_sub2"/>
</dbReference>
<dbReference type="InterPro" id="IPR006094">
    <property type="entry name" value="Oxid_FAD_bind_N"/>
</dbReference>
<gene>
    <name evidence="20" type="primary">murB</name>
    <name evidence="23" type="ORF">C9927_00620</name>
    <name evidence="22" type="ORF">C9928_05890</name>
</gene>
<evidence type="ECO:0000256" key="4">
    <source>
        <dbReference type="ARBA" id="ARBA00004752"/>
    </source>
</evidence>
<dbReference type="SUPFAM" id="SSF56176">
    <property type="entry name" value="FAD-binding/transporter-associated domain-like"/>
    <property type="match status" value="1"/>
</dbReference>
<keyword evidence="14 20" id="KW-0573">Peptidoglycan synthesis</keyword>
<organism evidence="23 25">
    <name type="scientific">Pseudidiomarina aestuarii</name>
    <dbReference type="NCBI Taxonomy" id="624146"/>
    <lineage>
        <taxon>Bacteria</taxon>
        <taxon>Pseudomonadati</taxon>
        <taxon>Pseudomonadota</taxon>
        <taxon>Gammaproteobacteria</taxon>
        <taxon>Alteromonadales</taxon>
        <taxon>Idiomarinaceae</taxon>
        <taxon>Pseudidiomarina</taxon>
    </lineage>
</organism>
<dbReference type="GO" id="GO:0071949">
    <property type="term" value="F:FAD binding"/>
    <property type="evidence" value="ECO:0007669"/>
    <property type="project" value="InterPro"/>
</dbReference>
<dbReference type="InterPro" id="IPR011601">
    <property type="entry name" value="MurB_C"/>
</dbReference>
<dbReference type="GO" id="GO:0008762">
    <property type="term" value="F:UDP-N-acetylmuramate dehydrogenase activity"/>
    <property type="evidence" value="ECO:0007669"/>
    <property type="project" value="UniProtKB-UniRule"/>
</dbReference>
<evidence type="ECO:0000256" key="12">
    <source>
        <dbReference type="ARBA" id="ARBA00022857"/>
    </source>
</evidence>
<keyword evidence="17 20" id="KW-0961">Cell wall biogenesis/degradation</keyword>
<evidence type="ECO:0000256" key="20">
    <source>
        <dbReference type="HAMAP-Rule" id="MF_00037"/>
    </source>
</evidence>
<dbReference type="HAMAP" id="MF_00037">
    <property type="entry name" value="MurB"/>
    <property type="match status" value="1"/>
</dbReference>
<comment type="pathway">
    <text evidence="4 20">Cell wall biogenesis; peptidoglycan biosynthesis.</text>
</comment>
<dbReference type="GO" id="GO:0005829">
    <property type="term" value="C:cytosol"/>
    <property type="evidence" value="ECO:0007669"/>
    <property type="project" value="TreeGrafter"/>
</dbReference>
<dbReference type="Gene3D" id="3.30.465.10">
    <property type="match status" value="1"/>
</dbReference>
<comment type="catalytic activity">
    <reaction evidence="19 20">
        <text>UDP-N-acetyl-alpha-D-muramate + NADP(+) = UDP-N-acetyl-3-O-(1-carboxyvinyl)-alpha-D-glucosamine + NADPH + H(+)</text>
        <dbReference type="Rhea" id="RHEA:12248"/>
        <dbReference type="ChEBI" id="CHEBI:15378"/>
        <dbReference type="ChEBI" id="CHEBI:57783"/>
        <dbReference type="ChEBI" id="CHEBI:58349"/>
        <dbReference type="ChEBI" id="CHEBI:68483"/>
        <dbReference type="ChEBI" id="CHEBI:70757"/>
        <dbReference type="EC" id="1.3.1.98"/>
    </reaction>
</comment>
<dbReference type="Gene3D" id="3.30.43.10">
    <property type="entry name" value="Uridine Diphospho-n-acetylenolpyruvylglucosamine Reductase, domain 2"/>
    <property type="match status" value="1"/>
</dbReference>
<evidence type="ECO:0000256" key="19">
    <source>
        <dbReference type="ARBA" id="ARBA00048914"/>
    </source>
</evidence>
<feature type="domain" description="FAD-binding PCMH-type" evidence="21">
    <location>
        <begin position="17"/>
        <end position="183"/>
    </location>
</feature>
<dbReference type="Pfam" id="PF02873">
    <property type="entry name" value="MurB_C"/>
    <property type="match status" value="1"/>
</dbReference>
<keyword evidence="10 20" id="KW-0285">Flavoprotein</keyword>
<dbReference type="Pfam" id="PF01565">
    <property type="entry name" value="FAD_binding_4"/>
    <property type="match status" value="1"/>
</dbReference>
<keyword evidence="13 20" id="KW-0133">Cell shape</keyword>
<evidence type="ECO:0000256" key="9">
    <source>
        <dbReference type="ARBA" id="ARBA00022618"/>
    </source>
</evidence>
<dbReference type="GO" id="GO:0009252">
    <property type="term" value="P:peptidoglycan biosynthetic process"/>
    <property type="evidence" value="ECO:0007669"/>
    <property type="project" value="UniProtKB-UniRule"/>
</dbReference>
<dbReference type="GO" id="GO:0071555">
    <property type="term" value="P:cell wall organization"/>
    <property type="evidence" value="ECO:0007669"/>
    <property type="project" value="UniProtKB-KW"/>
</dbReference>
<dbReference type="PANTHER" id="PTHR21071:SF4">
    <property type="entry name" value="UDP-N-ACETYLENOLPYRUVOYLGLUCOSAMINE REDUCTASE"/>
    <property type="match status" value="1"/>
</dbReference>
<dbReference type="InterPro" id="IPR016167">
    <property type="entry name" value="FAD-bd_PCMH_sub1"/>
</dbReference>
<dbReference type="NCBIfam" id="NF000755">
    <property type="entry name" value="PRK00046.1"/>
    <property type="match status" value="1"/>
</dbReference>
<keyword evidence="11 20" id="KW-0274">FAD</keyword>
<comment type="subcellular location">
    <subcellularLocation>
        <location evidence="3 20">Cytoplasm</location>
    </subcellularLocation>
</comment>
<evidence type="ECO:0000256" key="2">
    <source>
        <dbReference type="ARBA" id="ARBA00003921"/>
    </source>
</evidence>
<feature type="active site" evidence="20">
    <location>
        <position position="160"/>
    </location>
</feature>
<sequence>MCMITTHRNVPLINLHTFQLPSLGSEVREIDDESDCLKLPQDNYYVLGEGSNTVFTENFGRPIVLNKIKGITLEEITSDWKLTIGAGENWHELVVYCLQRNIFGLENLALIPGTVGAAPVQNIGAYGREVSEFIQSVRAWDRQVLEFVEFNNQECQFGYRDSIFKRNPERWLITSVTFVISKTWRREMSYGELQSLNGDEVNAFDIFERVVAVRTHKLPDPKTTPNAGSFFKNPVIPARHYQDLLSEYDDLPGYPIPNDLVKVPAGWLIDRLGWKSKGCGDILVHPQQALVLVNTKPGSGHDLLELAQSIVRSVAEAFQIQLEVEVRLLGPSDLIEM</sequence>
<dbReference type="EMBL" id="PYVG01000041">
    <property type="protein sequence ID" value="PTB88651.1"/>
    <property type="molecule type" value="Genomic_DNA"/>
</dbReference>
<feature type="active site" evidence="20">
    <location>
        <position position="325"/>
    </location>
</feature>
<evidence type="ECO:0000313" key="22">
    <source>
        <dbReference type="EMBL" id="PTB88651.1"/>
    </source>
</evidence>
<protein>
    <recommendedName>
        <fullName evidence="7 20">UDP-N-acetylenolpyruvoylglucosamine reductase</fullName>
        <ecNumber evidence="6 20">1.3.1.98</ecNumber>
    </recommendedName>
    <alternativeName>
        <fullName evidence="18 20">UDP-N-acetylmuramate dehydrogenase</fullName>
    </alternativeName>
</protein>
<evidence type="ECO:0000313" key="24">
    <source>
        <dbReference type="Proteomes" id="UP000241514"/>
    </source>
</evidence>
<dbReference type="PROSITE" id="PS51387">
    <property type="entry name" value="FAD_PCMH"/>
    <property type="match status" value="1"/>
</dbReference>
<comment type="function">
    <text evidence="2 20">Cell wall formation.</text>
</comment>
<keyword evidence="16 20" id="KW-0131">Cell cycle</keyword>
<evidence type="ECO:0000256" key="17">
    <source>
        <dbReference type="ARBA" id="ARBA00023316"/>
    </source>
</evidence>
<keyword evidence="9 20" id="KW-0132">Cell division</keyword>
<dbReference type="InterPro" id="IPR036318">
    <property type="entry name" value="FAD-bd_PCMH-like_sf"/>
</dbReference>
<evidence type="ECO:0000256" key="11">
    <source>
        <dbReference type="ARBA" id="ARBA00022827"/>
    </source>
</evidence>
<evidence type="ECO:0000256" key="3">
    <source>
        <dbReference type="ARBA" id="ARBA00004496"/>
    </source>
</evidence>
<evidence type="ECO:0000313" key="23">
    <source>
        <dbReference type="EMBL" id="PTB90220.1"/>
    </source>
</evidence>
<dbReference type="EMBL" id="PYVF01000004">
    <property type="protein sequence ID" value="PTB90220.1"/>
    <property type="molecule type" value="Genomic_DNA"/>
</dbReference>
<comment type="cofactor">
    <cofactor evidence="1 20">
        <name>FAD</name>
        <dbReference type="ChEBI" id="CHEBI:57692"/>
    </cofactor>
</comment>
<evidence type="ECO:0000259" key="21">
    <source>
        <dbReference type="PROSITE" id="PS51387"/>
    </source>
</evidence>
<dbReference type="Gene3D" id="3.90.78.10">
    <property type="entry name" value="UDP-N-acetylenolpyruvoylglucosamine reductase, C-terminal domain"/>
    <property type="match status" value="1"/>
</dbReference>
<keyword evidence="12 20" id="KW-0521">NADP</keyword>
<evidence type="ECO:0000256" key="1">
    <source>
        <dbReference type="ARBA" id="ARBA00001974"/>
    </source>
</evidence>
<dbReference type="InterPro" id="IPR016166">
    <property type="entry name" value="FAD-bd_PCMH"/>
</dbReference>
<dbReference type="SUPFAM" id="SSF56194">
    <property type="entry name" value="Uridine diphospho-N-Acetylenolpyruvylglucosamine reductase, MurB, C-terminal domain"/>
    <property type="match status" value="1"/>
</dbReference>
<dbReference type="EC" id="1.3.1.98" evidence="6 20"/>
<evidence type="ECO:0000256" key="10">
    <source>
        <dbReference type="ARBA" id="ARBA00022630"/>
    </source>
</evidence>
<accession>A0A2T4D8V4</accession>
<dbReference type="GO" id="GO:0051301">
    <property type="term" value="P:cell division"/>
    <property type="evidence" value="ECO:0007669"/>
    <property type="project" value="UniProtKB-KW"/>
</dbReference>
<evidence type="ECO:0000256" key="16">
    <source>
        <dbReference type="ARBA" id="ARBA00023306"/>
    </source>
</evidence>
<dbReference type="Proteomes" id="UP000241514">
    <property type="component" value="Unassembled WGS sequence"/>
</dbReference>
<evidence type="ECO:0000256" key="8">
    <source>
        <dbReference type="ARBA" id="ARBA00022490"/>
    </source>
</evidence>
<keyword evidence="8 20" id="KW-0963">Cytoplasm</keyword>